<dbReference type="EMBL" id="QKRA01000004">
    <property type="protein sequence ID" value="RDL44061.1"/>
    <property type="molecule type" value="Genomic_DNA"/>
</dbReference>
<keyword evidence="2" id="KW-1185">Reference proteome</keyword>
<proteinExistence type="predicted"/>
<gene>
    <name evidence="1" type="ORF">DN730_10515</name>
</gene>
<name>A0A370U8F6_9GAMM</name>
<accession>A0A370U8F6</accession>
<sequence>MNLGSLLIKLMSTYLVKVILSFRLLYQKIPFEDIERLRFLEFGYEVFIIGVHSGSLAVDFSKRN</sequence>
<comment type="caution">
    <text evidence="1">The sequence shown here is derived from an EMBL/GenBank/DDBJ whole genome shotgun (WGS) entry which is preliminary data.</text>
</comment>
<evidence type="ECO:0000313" key="1">
    <source>
        <dbReference type="EMBL" id="RDL44061.1"/>
    </source>
</evidence>
<evidence type="ECO:0000313" key="2">
    <source>
        <dbReference type="Proteomes" id="UP000254326"/>
    </source>
</evidence>
<dbReference type="Proteomes" id="UP000254326">
    <property type="component" value="Unassembled WGS sequence"/>
</dbReference>
<reference evidence="1 2" key="1">
    <citation type="submission" date="2018-06" db="EMBL/GenBank/DDBJ databases">
        <title>Marinomonas sp. YLB-05 draft genome sequence.</title>
        <authorList>
            <person name="Yu L."/>
            <person name="Tang X."/>
        </authorList>
    </citation>
    <scope>NUCLEOTIDE SEQUENCE [LARGE SCALE GENOMIC DNA]</scope>
    <source>
        <strain evidence="1 2">YLB-05</strain>
    </source>
</reference>
<dbReference type="AlphaFoldDB" id="A0A370U8F6"/>
<protein>
    <submittedName>
        <fullName evidence="1">Uncharacterized protein</fullName>
    </submittedName>
</protein>
<organism evidence="1 2">
    <name type="scientific">Marinomonas piezotolerans</name>
    <dbReference type="NCBI Taxonomy" id="2213058"/>
    <lineage>
        <taxon>Bacteria</taxon>
        <taxon>Pseudomonadati</taxon>
        <taxon>Pseudomonadota</taxon>
        <taxon>Gammaproteobacteria</taxon>
        <taxon>Oceanospirillales</taxon>
        <taxon>Oceanospirillaceae</taxon>
        <taxon>Marinomonas</taxon>
    </lineage>
</organism>